<name>A0AAD7KAF4_9AGAR</name>
<accession>A0AAD7KAF4</accession>
<dbReference type="AlphaFoldDB" id="A0AAD7KAF4"/>
<protein>
    <submittedName>
        <fullName evidence="1">Uncharacterized protein</fullName>
    </submittedName>
</protein>
<comment type="caution">
    <text evidence="1">The sequence shown here is derived from an EMBL/GenBank/DDBJ whole genome shotgun (WGS) entry which is preliminary data.</text>
</comment>
<dbReference type="Proteomes" id="UP001215280">
    <property type="component" value="Unassembled WGS sequence"/>
</dbReference>
<keyword evidence="2" id="KW-1185">Reference proteome</keyword>
<organism evidence="1 2">
    <name type="scientific">Mycena maculata</name>
    <dbReference type="NCBI Taxonomy" id="230809"/>
    <lineage>
        <taxon>Eukaryota</taxon>
        <taxon>Fungi</taxon>
        <taxon>Dikarya</taxon>
        <taxon>Basidiomycota</taxon>
        <taxon>Agaricomycotina</taxon>
        <taxon>Agaricomycetes</taxon>
        <taxon>Agaricomycetidae</taxon>
        <taxon>Agaricales</taxon>
        <taxon>Marasmiineae</taxon>
        <taxon>Mycenaceae</taxon>
        <taxon>Mycena</taxon>
    </lineage>
</organism>
<gene>
    <name evidence="1" type="ORF">DFH07DRAFT_949424</name>
</gene>
<evidence type="ECO:0000313" key="1">
    <source>
        <dbReference type="EMBL" id="KAJ7781729.1"/>
    </source>
</evidence>
<sequence>MELPGTDNFTVRLWSSYMLPRHSKIVPLQLSSVDLLIAQYTFVDRLRHTAPPHVLLADITPVPSLLTQTDLDELGFYPQVFQDPDGHIAAIFVGLPAQCQDWERTTGHANTIMRIARSELDSGCLPGDGDGIKSGIAYDTGLKHPRTISLAESHSLHNLVVLAALRYSPAIQDITLFQNAVLKQVAPCVWCDARRVIDVVVQNDYDLHLLLKLSEEPFYQPTALSELEYCFSMRDSTAQMEGDHLAGLRALTSIGQYPYHEGKMILWNHRVVVDFPPGSTMFFPAAVMPYLFTNVEKPGWQMLITQACSAGLHRYVANGFTDQHVPEPRFPMQRAAAVHRLELAKDTVSLYPTVTEYDAAEAEICY</sequence>
<proteinExistence type="predicted"/>
<evidence type="ECO:0000313" key="2">
    <source>
        <dbReference type="Proteomes" id="UP001215280"/>
    </source>
</evidence>
<dbReference type="EMBL" id="JARJLG010000004">
    <property type="protein sequence ID" value="KAJ7781729.1"/>
    <property type="molecule type" value="Genomic_DNA"/>
</dbReference>
<reference evidence="1" key="1">
    <citation type="submission" date="2023-03" db="EMBL/GenBank/DDBJ databases">
        <title>Massive genome expansion in bonnet fungi (Mycena s.s.) driven by repeated elements and novel gene families across ecological guilds.</title>
        <authorList>
            <consortium name="Lawrence Berkeley National Laboratory"/>
            <person name="Harder C.B."/>
            <person name="Miyauchi S."/>
            <person name="Viragh M."/>
            <person name="Kuo A."/>
            <person name="Thoen E."/>
            <person name="Andreopoulos B."/>
            <person name="Lu D."/>
            <person name="Skrede I."/>
            <person name="Drula E."/>
            <person name="Henrissat B."/>
            <person name="Morin E."/>
            <person name="Kohler A."/>
            <person name="Barry K."/>
            <person name="LaButti K."/>
            <person name="Morin E."/>
            <person name="Salamov A."/>
            <person name="Lipzen A."/>
            <person name="Mereny Z."/>
            <person name="Hegedus B."/>
            <person name="Baldrian P."/>
            <person name="Stursova M."/>
            <person name="Weitz H."/>
            <person name="Taylor A."/>
            <person name="Grigoriev I.V."/>
            <person name="Nagy L.G."/>
            <person name="Martin F."/>
            <person name="Kauserud H."/>
        </authorList>
    </citation>
    <scope>NUCLEOTIDE SEQUENCE</scope>
    <source>
        <strain evidence="1">CBHHK188m</strain>
    </source>
</reference>